<feature type="domain" description="KATNIP" evidence="1">
    <location>
        <begin position="226"/>
        <end position="508"/>
    </location>
</feature>
<dbReference type="InterPro" id="IPR027859">
    <property type="entry name" value="KATNIP_dom"/>
</dbReference>
<dbReference type="OMA" id="ISFWNYN"/>
<protein>
    <submittedName>
        <fullName evidence="3">KATNIP domain-containing protein</fullName>
    </submittedName>
</protein>
<dbReference type="Pfam" id="PF14652">
    <property type="entry name" value="DUF4457"/>
    <property type="match status" value="2"/>
</dbReference>
<reference evidence="3" key="1">
    <citation type="submission" date="2022-11" db="UniProtKB">
        <authorList>
            <consortium name="WormBaseParasite"/>
        </authorList>
    </citation>
    <scope>IDENTIFICATION</scope>
</reference>
<proteinExistence type="predicted"/>
<dbReference type="PANTHER" id="PTHR21534">
    <property type="entry name" value="KATANIN-INTERACTING PROTEIN"/>
    <property type="match status" value="1"/>
</dbReference>
<sequence length="526" mass="59930">MNGQQIENETPFQIPELPEGRILTFVLKSNWGDLECIGLNGIEIFDFQGQPVSVQTVQVFDCDRENFQNLRLDENSATEKLFDGCYKTTDEKHLWSKRMRDAKNLCVLISVTLTNRTKLAMIRIWNYSKSRVYSNRGIKNLDVYFDEDLIFSGDLEKMVGEIILLTTDEEILEKIVANDSNLDENDQVFDEMDTKTPKGVNRRRESTTNSFTSLPTFSCQSITVEILDNWGIQGCLGLTGVELLLADGNVAFLTPFSISSIGASSSKNIDRLLNGKNLTTNEKDMWLTNWDKKSSIVLEISLAKSLDLIGLRIWNYNDSLQMSFAGNFVPHFQGETSQHPCRPKAPGNTLFSFGQEILFNDLLKSEYGRKSGNGGFIYQIQILSTWGDEFYVGLNGVQFFDENEREIKLQKKNLVAYPESINVLPHVKNDQRIGENLIDSQSFSCSEDHCWLSPLLNDKINKIYVIFDEPTLVKRILFWNYRKTPTRGVKNFRVLIDDCIVYMGELAMSPSKDSTIIDSSNIILFV</sequence>
<feature type="domain" description="KATNIP" evidence="1">
    <location>
        <begin position="10"/>
        <end position="157"/>
    </location>
</feature>
<dbReference type="AlphaFoldDB" id="A0A915JUU1"/>
<organism evidence="2 3">
    <name type="scientific">Romanomermis culicivorax</name>
    <name type="common">Nematode worm</name>
    <dbReference type="NCBI Taxonomy" id="13658"/>
    <lineage>
        <taxon>Eukaryota</taxon>
        <taxon>Metazoa</taxon>
        <taxon>Ecdysozoa</taxon>
        <taxon>Nematoda</taxon>
        <taxon>Enoplea</taxon>
        <taxon>Dorylaimia</taxon>
        <taxon>Mermithida</taxon>
        <taxon>Mermithoidea</taxon>
        <taxon>Mermithidae</taxon>
        <taxon>Romanomermis</taxon>
    </lineage>
</organism>
<dbReference type="Proteomes" id="UP000887565">
    <property type="component" value="Unplaced"/>
</dbReference>
<dbReference type="InterPro" id="IPR026704">
    <property type="entry name" value="KATNIP"/>
</dbReference>
<evidence type="ECO:0000313" key="3">
    <source>
        <dbReference type="WBParaSite" id="nRc.2.0.1.t30036-RA"/>
    </source>
</evidence>
<name>A0A915JUU1_ROMCU</name>
<dbReference type="PANTHER" id="PTHR21534:SF0">
    <property type="entry name" value="KATANIN-INTERACTING PROTEIN"/>
    <property type="match status" value="1"/>
</dbReference>
<evidence type="ECO:0000259" key="1">
    <source>
        <dbReference type="Pfam" id="PF14652"/>
    </source>
</evidence>
<keyword evidence="2" id="KW-1185">Reference proteome</keyword>
<accession>A0A915JUU1</accession>
<evidence type="ECO:0000313" key="2">
    <source>
        <dbReference type="Proteomes" id="UP000887565"/>
    </source>
</evidence>
<dbReference type="WBParaSite" id="nRc.2.0.1.t30036-RA">
    <property type="protein sequence ID" value="nRc.2.0.1.t30036-RA"/>
    <property type="gene ID" value="nRc.2.0.1.g30036"/>
</dbReference>